<feature type="region of interest" description="Disordered" evidence="1">
    <location>
        <begin position="85"/>
        <end position="127"/>
    </location>
</feature>
<evidence type="ECO:0000313" key="2">
    <source>
        <dbReference type="EMBL" id="KAF1380966.1"/>
    </source>
</evidence>
<reference evidence="2 3" key="1">
    <citation type="submission" date="2019-06" db="EMBL/GenBank/DDBJ databases">
        <title>A chromosome-scale genome assembly of the European perch, Perca fluviatilis.</title>
        <authorList>
            <person name="Roques C."/>
            <person name="Zahm M."/>
            <person name="Cabau C."/>
            <person name="Klopp C."/>
            <person name="Bouchez O."/>
            <person name="Donnadieu C."/>
            <person name="Kuhl H."/>
            <person name="Gislard M."/>
            <person name="Guendouz S."/>
            <person name="Journot L."/>
            <person name="Haffray P."/>
            <person name="Bestin A."/>
            <person name="Morvezen R."/>
            <person name="Feron R."/>
            <person name="Wen M."/>
            <person name="Jouanno E."/>
            <person name="Herpin A."/>
            <person name="Schartl M."/>
            <person name="Postlethwait J."/>
            <person name="Schaerlinger B."/>
            <person name="Chardard D."/>
            <person name="Lecocq T."/>
            <person name="Poncet C."/>
            <person name="Jaffrelo L."/>
            <person name="Lampietro C."/>
            <person name="Guiguen Y."/>
        </authorList>
    </citation>
    <scope>NUCLEOTIDE SEQUENCE [LARGE SCALE GENOMIC DNA]</scope>
    <source>
        <tissue evidence="2">Blood</tissue>
    </source>
</reference>
<dbReference type="EMBL" id="VHII01000014">
    <property type="protein sequence ID" value="KAF1380966.1"/>
    <property type="molecule type" value="Genomic_DNA"/>
</dbReference>
<evidence type="ECO:0000313" key="3">
    <source>
        <dbReference type="Proteomes" id="UP000465112"/>
    </source>
</evidence>
<gene>
    <name evidence="2" type="ORF">PFLUV_G00169540</name>
</gene>
<organism evidence="2 3">
    <name type="scientific">Perca fluviatilis</name>
    <name type="common">European perch</name>
    <dbReference type="NCBI Taxonomy" id="8168"/>
    <lineage>
        <taxon>Eukaryota</taxon>
        <taxon>Metazoa</taxon>
        <taxon>Chordata</taxon>
        <taxon>Craniata</taxon>
        <taxon>Vertebrata</taxon>
        <taxon>Euteleostomi</taxon>
        <taxon>Actinopterygii</taxon>
        <taxon>Neopterygii</taxon>
        <taxon>Teleostei</taxon>
        <taxon>Neoteleostei</taxon>
        <taxon>Acanthomorphata</taxon>
        <taxon>Eupercaria</taxon>
        <taxon>Perciformes</taxon>
        <taxon>Percoidei</taxon>
        <taxon>Percidae</taxon>
        <taxon>Percinae</taxon>
        <taxon>Perca</taxon>
    </lineage>
</organism>
<proteinExistence type="predicted"/>
<dbReference type="Proteomes" id="UP000465112">
    <property type="component" value="Chromosome 14"/>
</dbReference>
<sequence length="171" mass="18055">MNILKALGIALNADCLDDLPLDYDLALGGGGVGGVGALALEAVVSGASSDGVLSDVDSAVVLDPGVRRASCSQWRAAPRLRPWSSPWKRVSQTRRGPQSGLISGTSPERRHTPEPKPGCTKTKSATPPGDLVLVLTGSKWKLKSQNQRHCWTAGFFFSPSSLRTSCDVELS</sequence>
<feature type="compositionally biased region" description="Polar residues" evidence="1">
    <location>
        <begin position="93"/>
        <end position="106"/>
    </location>
</feature>
<protein>
    <submittedName>
        <fullName evidence="2">Uncharacterized protein</fullName>
    </submittedName>
</protein>
<keyword evidence="3" id="KW-1185">Reference proteome</keyword>
<evidence type="ECO:0000256" key="1">
    <source>
        <dbReference type="SAM" id="MobiDB-lite"/>
    </source>
</evidence>
<accession>A0A6A5EEV4</accession>
<name>A0A6A5EEV4_PERFL</name>
<dbReference type="AlphaFoldDB" id="A0A6A5EEV4"/>
<comment type="caution">
    <text evidence="2">The sequence shown here is derived from an EMBL/GenBank/DDBJ whole genome shotgun (WGS) entry which is preliminary data.</text>
</comment>